<reference evidence="4" key="1">
    <citation type="submission" date="2011-10" db="EMBL/GenBank/DDBJ databases">
        <authorList>
            <person name="Genoscope - CEA"/>
        </authorList>
    </citation>
    <scope>NUCLEOTIDE SEQUENCE</scope>
</reference>
<name>G8YSM0_PICSO</name>
<reference evidence="6" key="2">
    <citation type="journal article" date="2012" name="G3 (Bethesda)">
        <title>Pichia sorbitophila, an interspecies yeast hybrid reveals early steps of genome resolution following polyploidization.</title>
        <authorList>
            <person name="Leh Louis V."/>
            <person name="Despons L."/>
            <person name="Friedrich A."/>
            <person name="Martin T."/>
            <person name="Durrens P."/>
            <person name="Casaregola S."/>
            <person name="Neuveglise C."/>
            <person name="Fairhead C."/>
            <person name="Marck C."/>
            <person name="Cruz J.A."/>
            <person name="Straub M.L."/>
            <person name="Kugler V."/>
            <person name="Sacerdot C."/>
            <person name="Uzunov Z."/>
            <person name="Thierry A."/>
            <person name="Weiss S."/>
            <person name="Bleykasten C."/>
            <person name="De Montigny J."/>
            <person name="Jacques N."/>
            <person name="Jung P."/>
            <person name="Lemaire M."/>
            <person name="Mallet S."/>
            <person name="Morel G."/>
            <person name="Richard G.F."/>
            <person name="Sarkar A."/>
            <person name="Savel G."/>
            <person name="Schacherer J."/>
            <person name="Seret M.L."/>
            <person name="Talla E."/>
            <person name="Samson G."/>
            <person name="Jubin C."/>
            <person name="Poulain J."/>
            <person name="Vacherie B."/>
            <person name="Barbe V."/>
            <person name="Pelletier E."/>
            <person name="Sherman D.J."/>
            <person name="Westhof E."/>
            <person name="Weissenbach J."/>
            <person name="Baret P.V."/>
            <person name="Wincker P."/>
            <person name="Gaillardin C."/>
            <person name="Dujon B."/>
            <person name="Souciet J.L."/>
        </authorList>
    </citation>
    <scope>NUCLEOTIDE SEQUENCE [LARGE SCALE GENOMIC DNA]</scope>
    <source>
        <strain evidence="6">ATCC MYA-4447 / BCRC 22081 / CBS 7064 / NBRC 10061 / NRRL Y-12695</strain>
    </source>
</reference>
<dbReference type="InterPro" id="IPR016088">
    <property type="entry name" value="Chalcone_isomerase_3-sand"/>
</dbReference>
<dbReference type="STRING" id="559304.G8YSM0"/>
<dbReference type="Pfam" id="PF16035">
    <property type="entry name" value="Chalcone_2"/>
    <property type="match status" value="1"/>
</dbReference>
<dbReference type="FunCoup" id="G8YSM0">
    <property type="interactions" value="64"/>
</dbReference>
<dbReference type="GO" id="GO:0016872">
    <property type="term" value="F:intramolecular lyase activity"/>
    <property type="evidence" value="ECO:0007669"/>
    <property type="project" value="InterPro"/>
</dbReference>
<dbReference type="HOGENOM" id="CLU_038840_0_1_1"/>
<dbReference type="eggNOG" id="ENOG502RGD3">
    <property type="taxonomic scope" value="Eukaryota"/>
</dbReference>
<proteinExistence type="inferred from homology"/>
<organism evidence="4 6">
    <name type="scientific">Pichia sorbitophila (strain ATCC MYA-4447 / BCRC 22081 / CBS 7064 / NBRC 10061 / NRRL Y-12695)</name>
    <name type="common">Hybrid yeast</name>
    <dbReference type="NCBI Taxonomy" id="559304"/>
    <lineage>
        <taxon>Eukaryota</taxon>
        <taxon>Fungi</taxon>
        <taxon>Dikarya</taxon>
        <taxon>Ascomycota</taxon>
        <taxon>Saccharomycotina</taxon>
        <taxon>Pichiomycetes</taxon>
        <taxon>Debaryomycetaceae</taxon>
        <taxon>Millerozyma</taxon>
    </lineage>
</organism>
<comment type="similarity">
    <text evidence="1">Belongs to the AIM18/AIM46 family.</text>
</comment>
<dbReference type="InterPro" id="IPR036298">
    <property type="entry name" value="Chalcone_isomerase_sf"/>
</dbReference>
<dbReference type="AlphaFoldDB" id="G8YSM0"/>
<evidence type="ECO:0000313" key="6">
    <source>
        <dbReference type="Proteomes" id="UP000005222"/>
    </source>
</evidence>
<dbReference type="Gene3D" id="3.50.70.10">
    <property type="match status" value="1"/>
</dbReference>
<dbReference type="EMBL" id="FO082057">
    <property type="protein sequence ID" value="CCE78557.1"/>
    <property type="molecule type" value="Genomic_DNA"/>
</dbReference>
<feature type="domain" description="Chalcone isomerase" evidence="3">
    <location>
        <begin position="95"/>
        <end position="284"/>
    </location>
</feature>
<dbReference type="SUPFAM" id="SSF54626">
    <property type="entry name" value="Chalcone isomerase"/>
    <property type="match status" value="1"/>
</dbReference>
<protein>
    <recommendedName>
        <fullName evidence="2">Altered inheritance of mitochondria protein 18, mitochondrial</fullName>
    </recommendedName>
</protein>
<dbReference type="Proteomes" id="UP000005222">
    <property type="component" value="Chromosome C"/>
</dbReference>
<dbReference type="Proteomes" id="UP000005222">
    <property type="component" value="Chromosome D"/>
</dbReference>
<sequence length="291" mass="32480">MYRSVFRNALKFQSRRHFGRSLYSNARVPSTKYGIKEKAPILFGATAFSVLGLSYIESDTKSGKDPIEGQVCVDSSIDSFSTNLDKKNQVNLHDDFDLLGYGVRSVTFLSFKVYGIGVYISRTGKDKARKILFQRTKDSEDDLSKQLLDPDNSRDIIEALEDAGVKFTARIVPVRNTDFNHLKDGLIKSILAHPESKQQRETIGNGLEELRDVFSGHRGSVPKNHALWLEMLSNGELSISYENTSTSHVTPMGVVKEPLISKVLFLQYLSGKKPLTESLRKSCVDGLVGLV</sequence>
<dbReference type="OMA" id="RIIPTRS"/>
<dbReference type="InterPro" id="IPR016087">
    <property type="entry name" value="Chalcone_isomerase"/>
</dbReference>
<evidence type="ECO:0000313" key="5">
    <source>
        <dbReference type="EMBL" id="CCE79143.1"/>
    </source>
</evidence>
<dbReference type="InParanoid" id="G8YSM0"/>
<dbReference type="PANTHER" id="PTHR47284:SF3">
    <property type="entry name" value="FATTY-ACID-BINDING PROTEIN 2"/>
    <property type="match status" value="1"/>
</dbReference>
<gene>
    <name evidence="4" type="primary">Piso0_001183</name>
    <name evidence="4" type="ORF">GNLVRS01_PISO0C12718g</name>
    <name evidence="5" type="ORF">GNLVRS01_PISO0D12785g</name>
</gene>
<dbReference type="OrthoDB" id="18193at2759"/>
<accession>G8YSM0</accession>
<evidence type="ECO:0000256" key="2">
    <source>
        <dbReference type="ARBA" id="ARBA00018755"/>
    </source>
</evidence>
<evidence type="ECO:0000313" key="4">
    <source>
        <dbReference type="EMBL" id="CCE78557.1"/>
    </source>
</evidence>
<dbReference type="PANTHER" id="PTHR47284">
    <property type="entry name" value="FATTY-ACID-BINDING PROTEIN 2"/>
    <property type="match status" value="1"/>
</dbReference>
<keyword evidence="6" id="KW-1185">Reference proteome</keyword>
<evidence type="ECO:0000259" key="3">
    <source>
        <dbReference type="Pfam" id="PF16035"/>
    </source>
</evidence>
<evidence type="ECO:0000256" key="1">
    <source>
        <dbReference type="ARBA" id="ARBA00009111"/>
    </source>
</evidence>
<dbReference type="EMBL" id="FO082056">
    <property type="protein sequence ID" value="CCE79143.1"/>
    <property type="molecule type" value="Genomic_DNA"/>
</dbReference>